<comment type="similarity">
    <text evidence="1">Belongs to the GSP E family.</text>
</comment>
<dbReference type="CDD" id="cd01131">
    <property type="entry name" value="PilT"/>
    <property type="match status" value="1"/>
</dbReference>
<dbReference type="GO" id="GO:0005524">
    <property type="term" value="F:ATP binding"/>
    <property type="evidence" value="ECO:0007669"/>
    <property type="project" value="InterPro"/>
</dbReference>
<dbReference type="InterPro" id="IPR001482">
    <property type="entry name" value="T2SS/T4SS_dom"/>
</dbReference>
<dbReference type="EMBL" id="QJUE01000005">
    <property type="protein sequence ID" value="PYE01072.1"/>
    <property type="molecule type" value="Genomic_DNA"/>
</dbReference>
<dbReference type="InterPro" id="IPR006321">
    <property type="entry name" value="PilT/PilU"/>
</dbReference>
<reference evidence="3 4" key="1">
    <citation type="journal article" date="2018" name="Appl. Environ. Microbiol.">
        <title>Genome rearrangement shapes Prochlorococcus ecological adaptation.</title>
        <authorList>
            <person name="Yan W."/>
            <person name="Wei S."/>
            <person name="Wang Q."/>
            <person name="Xiao X."/>
            <person name="Zeng Q."/>
            <person name="Jiao N."/>
            <person name="Zhang R."/>
        </authorList>
    </citation>
    <scope>NUCLEOTIDE SEQUENCE [LARGE SCALE GENOMIC DNA]</scope>
    <source>
        <strain evidence="3 4">XMU1408</strain>
    </source>
</reference>
<dbReference type="NCBIfam" id="TIGR01420">
    <property type="entry name" value="pilT_fam"/>
    <property type="match status" value="1"/>
</dbReference>
<proteinExistence type="inferred from homology"/>
<dbReference type="SUPFAM" id="SSF52540">
    <property type="entry name" value="P-loop containing nucleoside triphosphate hydrolases"/>
    <property type="match status" value="1"/>
</dbReference>
<dbReference type="InterPro" id="IPR050921">
    <property type="entry name" value="T4SS_GSP_E_ATPase"/>
</dbReference>
<accession>A0A318RCB4</accession>
<evidence type="ECO:0000256" key="1">
    <source>
        <dbReference type="ARBA" id="ARBA00006611"/>
    </source>
</evidence>
<sequence>MSISTKIVEYAIKFNSSDIHLEEGSKIALRVNSDIKLIDKVLQKEDMDQLLNELLGEVKLKEYYKSGDLDTSIGLNGLSRIRINAYMAREKRCLTLRILPDNLPDWKDLGLPSEFIKLTKKDRGLVLCTGPTGSGKSTTLAAFINCILETQNKHILTIEDPIEFEFNSTKNSIIHQREVKRDTHSFSSALKGALREDPDIIYIGEMRDLETIQLAITAAETGHLVLGTLHTSSASKTVERIVDVFPADQQEQARLQVSTSLVGIMSQTLCKNIKGTRSLAYELLINTSAISNLIRERKVSQIYSQLQTGSNDGMNTLEQCLQELINNQEITFEEGLSKSSNPKALSENN</sequence>
<dbReference type="Gene3D" id="3.40.50.300">
    <property type="entry name" value="P-loop containing nucleotide triphosphate hydrolases"/>
    <property type="match status" value="1"/>
</dbReference>
<protein>
    <submittedName>
        <fullName evidence="3">Type IV pili twitching motility protein PilT</fullName>
    </submittedName>
</protein>
<comment type="caution">
    <text evidence="3">The sequence shown here is derived from an EMBL/GenBank/DDBJ whole genome shotgun (WGS) entry which is preliminary data.</text>
</comment>
<organism evidence="3 4">
    <name type="scientific">Prochlorococcus marinus XMU1408</name>
    <dbReference type="NCBI Taxonomy" id="2213228"/>
    <lineage>
        <taxon>Bacteria</taxon>
        <taxon>Bacillati</taxon>
        <taxon>Cyanobacteriota</taxon>
        <taxon>Cyanophyceae</taxon>
        <taxon>Synechococcales</taxon>
        <taxon>Prochlorococcaceae</taxon>
        <taxon>Prochlorococcus</taxon>
    </lineage>
</organism>
<dbReference type="Pfam" id="PF00437">
    <property type="entry name" value="T2SSE"/>
    <property type="match status" value="1"/>
</dbReference>
<dbReference type="GO" id="GO:0016887">
    <property type="term" value="F:ATP hydrolysis activity"/>
    <property type="evidence" value="ECO:0007669"/>
    <property type="project" value="InterPro"/>
</dbReference>
<evidence type="ECO:0000313" key="3">
    <source>
        <dbReference type="EMBL" id="PYE01072.1"/>
    </source>
</evidence>
<dbReference type="PANTHER" id="PTHR30486">
    <property type="entry name" value="TWITCHING MOTILITY PROTEIN PILT"/>
    <property type="match status" value="1"/>
</dbReference>
<name>A0A318RCB4_PROMR</name>
<dbReference type="RefSeq" id="WP_158466901.1">
    <property type="nucleotide sequence ID" value="NZ_QJUE01000005.1"/>
</dbReference>
<feature type="domain" description="Bacterial type II secretion system protein E" evidence="2">
    <location>
        <begin position="4"/>
        <end position="273"/>
    </location>
</feature>
<dbReference type="PANTHER" id="PTHR30486:SF6">
    <property type="entry name" value="TYPE IV PILUS RETRACTATION ATPASE PILT"/>
    <property type="match status" value="1"/>
</dbReference>
<dbReference type="AlphaFoldDB" id="A0A318RCB4"/>
<dbReference type="Proteomes" id="UP000247807">
    <property type="component" value="Unassembled WGS sequence"/>
</dbReference>
<dbReference type="InterPro" id="IPR027417">
    <property type="entry name" value="P-loop_NTPase"/>
</dbReference>
<evidence type="ECO:0000313" key="4">
    <source>
        <dbReference type="Proteomes" id="UP000247807"/>
    </source>
</evidence>
<evidence type="ECO:0000259" key="2">
    <source>
        <dbReference type="Pfam" id="PF00437"/>
    </source>
</evidence>
<gene>
    <name evidence="3" type="ORF">DNJ73_06465</name>
</gene>
<dbReference type="Gene3D" id="3.30.450.90">
    <property type="match status" value="1"/>
</dbReference>
<dbReference type="OrthoDB" id="568371at2"/>